<accession>A0AAV7UHJ1</accession>
<dbReference type="Pfam" id="PF12874">
    <property type="entry name" value="zf-met"/>
    <property type="match status" value="1"/>
</dbReference>
<evidence type="ECO:0000259" key="1">
    <source>
        <dbReference type="SMART" id="SM00451"/>
    </source>
</evidence>
<protein>
    <recommendedName>
        <fullName evidence="1">U1-type domain-containing protein</fullName>
    </recommendedName>
</protein>
<dbReference type="GO" id="GO:0003676">
    <property type="term" value="F:nucleic acid binding"/>
    <property type="evidence" value="ECO:0007669"/>
    <property type="project" value="InterPro"/>
</dbReference>
<sequence length="155" mass="17278">MKRPLSPDYILENGVMSTATFLRGFEENFQRNDRPEFPLSMERKKMLFSLCEACNIQLNSAAQAQIHYNGKSHLKRVKQLNNGKAPPGPAPGSLIPSESTHESAMSPARCARNSHVIGPTSNLWLQYYWCVINNEYRESTSCCGGVCGGLLVELQ</sequence>
<dbReference type="SMART" id="SM00451">
    <property type="entry name" value="ZnF_U1"/>
    <property type="match status" value="1"/>
</dbReference>
<proteinExistence type="predicted"/>
<evidence type="ECO:0000313" key="2">
    <source>
        <dbReference type="EMBL" id="KAJ1187964.1"/>
    </source>
</evidence>
<name>A0AAV7UHJ1_PLEWA</name>
<comment type="caution">
    <text evidence="2">The sequence shown here is derived from an EMBL/GenBank/DDBJ whole genome shotgun (WGS) entry which is preliminary data.</text>
</comment>
<reference evidence="2" key="1">
    <citation type="journal article" date="2022" name="bioRxiv">
        <title>Sequencing and chromosome-scale assembly of the giantPleurodeles waltlgenome.</title>
        <authorList>
            <person name="Brown T."/>
            <person name="Elewa A."/>
            <person name="Iarovenko S."/>
            <person name="Subramanian E."/>
            <person name="Araus A.J."/>
            <person name="Petzold A."/>
            <person name="Susuki M."/>
            <person name="Suzuki K.-i.T."/>
            <person name="Hayashi T."/>
            <person name="Toyoda A."/>
            <person name="Oliveira C."/>
            <person name="Osipova E."/>
            <person name="Leigh N.D."/>
            <person name="Simon A."/>
            <person name="Yun M.H."/>
        </authorList>
    </citation>
    <scope>NUCLEOTIDE SEQUENCE</scope>
    <source>
        <strain evidence="2">20211129_DDA</strain>
        <tissue evidence="2">Liver</tissue>
    </source>
</reference>
<organism evidence="2 3">
    <name type="scientific">Pleurodeles waltl</name>
    <name type="common">Iberian ribbed newt</name>
    <dbReference type="NCBI Taxonomy" id="8319"/>
    <lineage>
        <taxon>Eukaryota</taxon>
        <taxon>Metazoa</taxon>
        <taxon>Chordata</taxon>
        <taxon>Craniata</taxon>
        <taxon>Vertebrata</taxon>
        <taxon>Euteleostomi</taxon>
        <taxon>Amphibia</taxon>
        <taxon>Batrachia</taxon>
        <taxon>Caudata</taxon>
        <taxon>Salamandroidea</taxon>
        <taxon>Salamandridae</taxon>
        <taxon>Pleurodelinae</taxon>
        <taxon>Pleurodeles</taxon>
    </lineage>
</organism>
<dbReference type="GO" id="GO:0008270">
    <property type="term" value="F:zinc ion binding"/>
    <property type="evidence" value="ECO:0007669"/>
    <property type="project" value="InterPro"/>
</dbReference>
<feature type="domain" description="U1-type" evidence="1">
    <location>
        <begin position="46"/>
        <end position="80"/>
    </location>
</feature>
<dbReference type="InterPro" id="IPR003604">
    <property type="entry name" value="Matrin/U1-like-C_Znf_C2H2"/>
</dbReference>
<dbReference type="SUPFAM" id="SSF57667">
    <property type="entry name" value="beta-beta-alpha zinc fingers"/>
    <property type="match status" value="1"/>
</dbReference>
<gene>
    <name evidence="2" type="ORF">NDU88_004729</name>
</gene>
<dbReference type="Gene3D" id="3.30.160.60">
    <property type="entry name" value="Classic Zinc Finger"/>
    <property type="match status" value="1"/>
</dbReference>
<dbReference type="Proteomes" id="UP001066276">
    <property type="component" value="Chromosome 3_1"/>
</dbReference>
<dbReference type="AlphaFoldDB" id="A0AAV7UHJ1"/>
<dbReference type="EMBL" id="JANPWB010000005">
    <property type="protein sequence ID" value="KAJ1187964.1"/>
    <property type="molecule type" value="Genomic_DNA"/>
</dbReference>
<dbReference type="InterPro" id="IPR036236">
    <property type="entry name" value="Znf_C2H2_sf"/>
</dbReference>
<keyword evidence="3" id="KW-1185">Reference proteome</keyword>
<evidence type="ECO:0000313" key="3">
    <source>
        <dbReference type="Proteomes" id="UP001066276"/>
    </source>
</evidence>
<dbReference type="InterPro" id="IPR013087">
    <property type="entry name" value="Znf_C2H2_type"/>
</dbReference>